<feature type="transmembrane region" description="Helical" evidence="1">
    <location>
        <begin position="60"/>
        <end position="77"/>
    </location>
</feature>
<comment type="caution">
    <text evidence="2">The sequence shown here is derived from an EMBL/GenBank/DDBJ whole genome shotgun (WGS) entry which is preliminary data.</text>
</comment>
<dbReference type="RefSeq" id="WP_204286693.1">
    <property type="nucleotide sequence ID" value="NZ_BAABEJ010000014.1"/>
</dbReference>
<evidence type="ECO:0000313" key="2">
    <source>
        <dbReference type="EMBL" id="GIH33774.1"/>
    </source>
</evidence>
<dbReference type="EMBL" id="BOOB01000027">
    <property type="protein sequence ID" value="GIH33774.1"/>
    <property type="molecule type" value="Genomic_DNA"/>
</dbReference>
<evidence type="ECO:0008006" key="4">
    <source>
        <dbReference type="Google" id="ProtNLM"/>
    </source>
</evidence>
<name>A0ABQ4FG91_9ACTN</name>
<feature type="transmembrane region" description="Helical" evidence="1">
    <location>
        <begin position="83"/>
        <end position="99"/>
    </location>
</feature>
<sequence length="186" mass="18512">MRAVILSVLLVLAAPVLQVTVVNGWSLPGGVPDIVLICVIALAPTLWSFTGSYTGSRTGAGAGALLGFAAGLAADVAPPADHTIGRLALVLCLAGWVSTRIPADDGAGRRVAGAAVVALCASFAGGVLAALLDGTPWAAALAPGAIAWTTGGAALVTAGLALLPRRRSFGRVPASRPWYARGGRRA</sequence>
<feature type="transmembrane region" description="Helical" evidence="1">
    <location>
        <begin position="34"/>
        <end position="53"/>
    </location>
</feature>
<keyword evidence="1" id="KW-0812">Transmembrane</keyword>
<gene>
    <name evidence="2" type="ORF">Mam01_39380</name>
</gene>
<keyword evidence="1" id="KW-0472">Membrane</keyword>
<keyword evidence="1" id="KW-1133">Transmembrane helix</keyword>
<organism evidence="2 3">
    <name type="scientific">Microbispora amethystogenes</name>
    <dbReference type="NCBI Taxonomy" id="1427754"/>
    <lineage>
        <taxon>Bacteria</taxon>
        <taxon>Bacillati</taxon>
        <taxon>Actinomycetota</taxon>
        <taxon>Actinomycetes</taxon>
        <taxon>Streptosporangiales</taxon>
        <taxon>Streptosporangiaceae</taxon>
        <taxon>Microbispora</taxon>
    </lineage>
</organism>
<dbReference type="Proteomes" id="UP000651728">
    <property type="component" value="Unassembled WGS sequence"/>
</dbReference>
<reference evidence="2 3" key="1">
    <citation type="submission" date="2021-01" db="EMBL/GenBank/DDBJ databases">
        <title>Whole genome shotgun sequence of Microbispora amethystogenes NBRC 101907.</title>
        <authorList>
            <person name="Komaki H."/>
            <person name="Tamura T."/>
        </authorList>
    </citation>
    <scope>NUCLEOTIDE SEQUENCE [LARGE SCALE GENOMIC DNA]</scope>
    <source>
        <strain evidence="2 3">NBRC 101907</strain>
    </source>
</reference>
<evidence type="ECO:0000256" key="1">
    <source>
        <dbReference type="SAM" id="Phobius"/>
    </source>
</evidence>
<accession>A0ABQ4FG91</accession>
<keyword evidence="3" id="KW-1185">Reference proteome</keyword>
<evidence type="ECO:0000313" key="3">
    <source>
        <dbReference type="Proteomes" id="UP000651728"/>
    </source>
</evidence>
<feature type="transmembrane region" description="Helical" evidence="1">
    <location>
        <begin position="111"/>
        <end position="132"/>
    </location>
</feature>
<proteinExistence type="predicted"/>
<protein>
    <recommendedName>
        <fullName evidence="4">Rod shape-determining protein MreD</fullName>
    </recommendedName>
</protein>
<feature type="transmembrane region" description="Helical" evidence="1">
    <location>
        <begin position="138"/>
        <end position="163"/>
    </location>
</feature>